<reference evidence="3" key="1">
    <citation type="submission" date="2016-01" db="EMBL/GenBank/DDBJ databases">
        <authorList>
            <person name="Peeters C."/>
        </authorList>
    </citation>
    <scope>NUCLEOTIDE SEQUENCE [LARGE SCALE GENOMIC DNA]</scope>
    <source>
        <strain evidence="3">LMG 29326</strain>
    </source>
</reference>
<protein>
    <submittedName>
        <fullName evidence="3">Amidohydrolase</fullName>
    </submittedName>
</protein>
<dbReference type="InterPro" id="IPR032466">
    <property type="entry name" value="Metal_Hydrolase"/>
</dbReference>
<dbReference type="AlphaFoldDB" id="A0A158B8S2"/>
<evidence type="ECO:0000313" key="4">
    <source>
        <dbReference type="Proteomes" id="UP000054978"/>
    </source>
</evidence>
<dbReference type="GO" id="GO:0016831">
    <property type="term" value="F:carboxy-lyase activity"/>
    <property type="evidence" value="ECO:0007669"/>
    <property type="project" value="InterPro"/>
</dbReference>
<dbReference type="STRING" id="1777144.AWB83_02928"/>
<dbReference type="SUPFAM" id="SSF51556">
    <property type="entry name" value="Metallo-dependent hydrolases"/>
    <property type="match status" value="1"/>
</dbReference>
<dbReference type="GO" id="GO:0016787">
    <property type="term" value="F:hydrolase activity"/>
    <property type="evidence" value="ECO:0007669"/>
    <property type="project" value="UniProtKB-KW"/>
</dbReference>
<dbReference type="Gene3D" id="3.20.20.140">
    <property type="entry name" value="Metal-dependent hydrolases"/>
    <property type="match status" value="1"/>
</dbReference>
<feature type="domain" description="Amidohydrolase-related" evidence="2">
    <location>
        <begin position="40"/>
        <end position="282"/>
    </location>
</feature>
<dbReference type="InterPro" id="IPR006680">
    <property type="entry name" value="Amidohydro-rel"/>
</dbReference>
<dbReference type="InterPro" id="IPR032465">
    <property type="entry name" value="ACMSD"/>
</dbReference>
<sequence>MFVDFSSRPPSLQFDGPASHLANYRRVYEGTERQVADPSGVDPLTAYLATYERLNARHVVLKARDLTSTFGVKISNEDVAAFCRAHGERYIGFAGVDPHKGDAAVAEFEAAVRELGLRGLNVQGFEHKLNIDDPLLFPLYEKCVELDVPVNIHCGTNFSTHTSMMYGHPAALDRVMMALPDLRVCASPPGWPWVQELLAVAWRHPNIWIGTLAVRPKLLATAHSGYEPLLQYGRTVLKKRMIFGSAFPMMPVEKALREFDALDLPDAVREDWRCNNALAFLGM</sequence>
<comment type="caution">
    <text evidence="3">The sequence shown here is derived from an EMBL/GenBank/DDBJ whole genome shotgun (WGS) entry which is preliminary data.</text>
</comment>
<keyword evidence="4" id="KW-1185">Reference proteome</keyword>
<dbReference type="PANTHER" id="PTHR21240:SF19">
    <property type="entry name" value="CATALYTIC_ HYDROLASE"/>
    <property type="match status" value="1"/>
</dbReference>
<proteinExistence type="predicted"/>
<dbReference type="OrthoDB" id="1407586at2"/>
<dbReference type="RefSeq" id="WP_087046305.1">
    <property type="nucleotide sequence ID" value="NZ_FCOB02000012.1"/>
</dbReference>
<evidence type="ECO:0000259" key="2">
    <source>
        <dbReference type="Pfam" id="PF04909"/>
    </source>
</evidence>
<evidence type="ECO:0000313" key="3">
    <source>
        <dbReference type="EMBL" id="SAK66166.1"/>
    </source>
</evidence>
<dbReference type="EMBL" id="FCOB02000012">
    <property type="protein sequence ID" value="SAK66166.1"/>
    <property type="molecule type" value="Genomic_DNA"/>
</dbReference>
<dbReference type="Proteomes" id="UP000054978">
    <property type="component" value="Unassembled WGS sequence"/>
</dbReference>
<accession>A0A158B8S2</accession>
<evidence type="ECO:0000256" key="1">
    <source>
        <dbReference type="ARBA" id="ARBA00023239"/>
    </source>
</evidence>
<dbReference type="Pfam" id="PF04909">
    <property type="entry name" value="Amidohydro_2"/>
    <property type="match status" value="1"/>
</dbReference>
<keyword evidence="1" id="KW-0456">Lyase</keyword>
<dbReference type="PANTHER" id="PTHR21240">
    <property type="entry name" value="2-AMINO-3-CARBOXYLMUCONATE-6-SEMIALDEHYDE DECARBOXYLASE"/>
    <property type="match status" value="1"/>
</dbReference>
<name>A0A158B8S2_9BURK</name>
<organism evidence="3 4">
    <name type="scientific">Caballeronia ptereochthonis</name>
    <dbReference type="NCBI Taxonomy" id="1777144"/>
    <lineage>
        <taxon>Bacteria</taxon>
        <taxon>Pseudomonadati</taxon>
        <taxon>Pseudomonadota</taxon>
        <taxon>Betaproteobacteria</taxon>
        <taxon>Burkholderiales</taxon>
        <taxon>Burkholderiaceae</taxon>
        <taxon>Caballeronia</taxon>
    </lineage>
</organism>
<gene>
    <name evidence="3" type="ORF">AWB83_02928</name>
</gene>